<name>A0ACC2K4Q2_PERAE</name>
<evidence type="ECO:0000313" key="2">
    <source>
        <dbReference type="Proteomes" id="UP001234297"/>
    </source>
</evidence>
<comment type="caution">
    <text evidence="1">The sequence shown here is derived from an EMBL/GenBank/DDBJ whole genome shotgun (WGS) entry which is preliminary data.</text>
</comment>
<evidence type="ECO:0000313" key="1">
    <source>
        <dbReference type="EMBL" id="KAJ8616070.1"/>
    </source>
</evidence>
<sequence length="347" mass="38204">MSISNLTMWVTSKPSLSDPNPLSSRSHLHPFRLPTSSTTPTTTRSSTSTIHAGLRELRERIDSVKNTQKITEAMKLVAAAKVRRAQEAVVNGRPFSETLVEVLYNINENLQTVDIDVPLTSVRPVKKVALVVVTGDRGLCGGFNNFIIKKAESRMRELTELGVAYTIISVGKKGNSYFLRRPYIPVDRFLEGGSLPTTKEAQAIADDVFSLFVSEEVDKGEICDVNGNCVDAAEDELFRLTTKEGKLTVERDTVRTPTPEFSPILQFEQDPAQILDALLPLYLNSQILRALQESLASELAARMSAMSNATDNAMELKKSLSMAYNRERQAKITGEILEIVAGANALT</sequence>
<organism evidence="1 2">
    <name type="scientific">Persea americana</name>
    <name type="common">Avocado</name>
    <dbReference type="NCBI Taxonomy" id="3435"/>
    <lineage>
        <taxon>Eukaryota</taxon>
        <taxon>Viridiplantae</taxon>
        <taxon>Streptophyta</taxon>
        <taxon>Embryophyta</taxon>
        <taxon>Tracheophyta</taxon>
        <taxon>Spermatophyta</taxon>
        <taxon>Magnoliopsida</taxon>
        <taxon>Magnoliidae</taxon>
        <taxon>Laurales</taxon>
        <taxon>Lauraceae</taxon>
        <taxon>Persea</taxon>
    </lineage>
</organism>
<proteinExistence type="predicted"/>
<accession>A0ACC2K4Q2</accession>
<protein>
    <submittedName>
        <fullName evidence="1">Uncharacterized protein</fullName>
    </submittedName>
</protein>
<reference evidence="1 2" key="1">
    <citation type="journal article" date="2022" name="Hortic Res">
        <title>A haplotype resolved chromosomal level avocado genome allows analysis of novel avocado genes.</title>
        <authorList>
            <person name="Nath O."/>
            <person name="Fletcher S.J."/>
            <person name="Hayward A."/>
            <person name="Shaw L.M."/>
            <person name="Masouleh A.K."/>
            <person name="Furtado A."/>
            <person name="Henry R.J."/>
            <person name="Mitter N."/>
        </authorList>
    </citation>
    <scope>NUCLEOTIDE SEQUENCE [LARGE SCALE GENOMIC DNA]</scope>
    <source>
        <strain evidence="2">cv. Hass</strain>
    </source>
</reference>
<dbReference type="Proteomes" id="UP001234297">
    <property type="component" value="Chromosome 12"/>
</dbReference>
<keyword evidence="2" id="KW-1185">Reference proteome</keyword>
<gene>
    <name evidence="1" type="ORF">MRB53_035442</name>
</gene>
<dbReference type="EMBL" id="CM056820">
    <property type="protein sequence ID" value="KAJ8616070.1"/>
    <property type="molecule type" value="Genomic_DNA"/>
</dbReference>